<dbReference type="Proteomes" id="UP000198424">
    <property type="component" value="Unassembled WGS sequence"/>
</dbReference>
<dbReference type="AlphaFoldDB" id="A0A086AIK7"/>
<comment type="caution">
    <text evidence="2">The sequence shown here is derived from an EMBL/GenBank/DDBJ whole genome shotgun (WGS) entry which is preliminary data.</text>
</comment>
<reference evidence="2 4" key="1">
    <citation type="submission" date="2014-07" db="EMBL/GenBank/DDBJ databases">
        <title>Genome of Flavobacterium hydatis DSM 2063.</title>
        <authorList>
            <person name="Pipes S.E."/>
            <person name="Stropko S.J."/>
            <person name="Newman J.D."/>
        </authorList>
    </citation>
    <scope>NUCLEOTIDE SEQUENCE [LARGE SCALE GENOMIC DNA]</scope>
    <source>
        <strain evidence="2 4">DSM 2063</strain>
    </source>
</reference>
<reference evidence="3 5" key="2">
    <citation type="submission" date="2016-11" db="EMBL/GenBank/DDBJ databases">
        <title>Whole genomes of Flavobacteriaceae.</title>
        <authorList>
            <person name="Stine C."/>
            <person name="Li C."/>
            <person name="Tadesse D."/>
        </authorList>
    </citation>
    <scope>NUCLEOTIDE SEQUENCE [LARGE SCALE GENOMIC DNA]</scope>
    <source>
        <strain evidence="3 5">ATCC 29551</strain>
    </source>
</reference>
<organism evidence="2 4">
    <name type="scientific">Flavobacterium hydatis</name>
    <name type="common">Cytophaga aquatilis</name>
    <dbReference type="NCBI Taxonomy" id="991"/>
    <lineage>
        <taxon>Bacteria</taxon>
        <taxon>Pseudomonadati</taxon>
        <taxon>Bacteroidota</taxon>
        <taxon>Flavobacteriia</taxon>
        <taxon>Flavobacteriales</taxon>
        <taxon>Flavobacteriaceae</taxon>
        <taxon>Flavobacterium</taxon>
    </lineage>
</organism>
<proteinExistence type="predicted"/>
<dbReference type="RefSeq" id="WP_035621435.1">
    <property type="nucleotide sequence ID" value="NZ_JBEWQG010000018.1"/>
</dbReference>
<keyword evidence="5" id="KW-1185">Reference proteome</keyword>
<evidence type="ECO:0000313" key="4">
    <source>
        <dbReference type="Proteomes" id="UP000028712"/>
    </source>
</evidence>
<dbReference type="InterPro" id="IPR025382">
    <property type="entry name" value="Cap4-like_endonuclease_dom"/>
</dbReference>
<protein>
    <recommendedName>
        <fullName evidence="1">CD-NTase associated protein 4-like DNA endonuclease domain-containing protein</fullName>
    </recommendedName>
</protein>
<dbReference type="EMBL" id="JPRM01000014">
    <property type="protein sequence ID" value="KFF16521.1"/>
    <property type="molecule type" value="Genomic_DNA"/>
</dbReference>
<evidence type="ECO:0000313" key="3">
    <source>
        <dbReference type="EMBL" id="OXA93918.1"/>
    </source>
</evidence>
<accession>A0A086AIK7</accession>
<feature type="domain" description="CD-NTase associated protein 4-like DNA endonuclease" evidence="1">
    <location>
        <begin position="17"/>
        <end position="95"/>
    </location>
</feature>
<dbReference type="eggNOG" id="ENOG5032S31">
    <property type="taxonomic scope" value="Bacteria"/>
</dbReference>
<evidence type="ECO:0000259" key="1">
    <source>
        <dbReference type="Pfam" id="PF14130"/>
    </source>
</evidence>
<dbReference type="Pfam" id="PF14130">
    <property type="entry name" value="Cap4_nuclease"/>
    <property type="match status" value="1"/>
</dbReference>
<sequence length="1090" mass="126673">MSLTKLHLFTKDTDATATEQGFYFQKLITLRTWLQNRIEQNDTNIYCDYEEDIFERSVDAGTSTFRQVKLYSDNFSFSKEEIVKSIAHFFMLYCKGDYILDDVTFIFETNSRPARQYKTEDPKLLKEWWQNQDELSPQMLERCRIKVKSIIDEYITSVMSAKLSPEIDKAMKEAKEIYDRLPNDVWNDFVRSIRWKFDAVPQENAIPQLVKELEELVIQLPFSLNPDQSTTYISVLLSEIAARTAEKDTQKKILTNLSLDILLLNMGSEKDRWYAALYEKWKEEGTINDFRVGEFYEIIAATRHCRWELIETDHDELWCSLLKQYMELEETLTSCRRKAIYEYIFILLSPDSKTFTIKNTIEGTEHLIRYYFENLDDRNSFSDVEDDIILLEIAAKYSQSFPELITFQEIENWRNSIHKIIDNKISNHNNVDELCLALQLMGNFHFHNDPSISMLDKTILSVEFYSKIPEILPQASSYSITTLNNQTSTILDLLIRLEAEIAAIQVLEDYLDSIEVLAMKTGQNLETAKTLVQRSSSYLSRPSVANYLKALGCLHKAKDYCNNDDARPQLIMVLNNIAKVYWALGMNFASKYYGLTAVWGSVHFGDHTILKLIGDSYASVFHADYQQGSWVSALDDFQNYIHARIEFNADDLDLERDHVLANVLVELGFILSTATIIHPELQEFIQHQKQKLGWIYTEFLQEIGQHTEVKFRDENKLKELLKRKLTMIPFSDIGQSRKIEFDTHGIKWNIVFSNEVKMNSIAEEFTALFQIILCEIGLMNVDLHLLEMQATIHLSQADEYTQNLKQRVSHDEAVWDLAIPALEVTDQLKIQYHYAFLTTCIRTLLSNLSLLPSKEFYEAFDELYSKQNLGHKGLIINTYQKVYLNLLTEEQFNESHRSAFNPVSFNDFTSEGSRLDIAFKGVSAKYDQVTSLEKIVGRYKRNYKSLSVSLEIWKRDPDFKILVDSLRTTGFLDWQILSALRNFVISTKVNILLERNPPTTQQETAALIAKLSTEMRSQPEEQNYIPIPLEWLKSPEFSFYMDKMSVDVLNSFGLENGMKHPNFSAVRSYLSKRFGFATDDDAKENPLKKL</sequence>
<dbReference type="Proteomes" id="UP000028712">
    <property type="component" value="Unassembled WGS sequence"/>
</dbReference>
<dbReference type="EMBL" id="MUGY01000012">
    <property type="protein sequence ID" value="OXA93918.1"/>
    <property type="molecule type" value="Genomic_DNA"/>
</dbReference>
<dbReference type="OrthoDB" id="2966407at2"/>
<evidence type="ECO:0000313" key="2">
    <source>
        <dbReference type="EMBL" id="KFF16521.1"/>
    </source>
</evidence>
<name>A0A086AIK7_FLAHY</name>
<evidence type="ECO:0000313" key="5">
    <source>
        <dbReference type="Proteomes" id="UP000198424"/>
    </source>
</evidence>
<dbReference type="GO" id="GO:0004518">
    <property type="term" value="F:nuclease activity"/>
    <property type="evidence" value="ECO:0007669"/>
    <property type="project" value="InterPro"/>
</dbReference>
<gene>
    <name evidence="3" type="ORF">B0A62_12250</name>
    <name evidence="2" type="ORF">IW20_10125</name>
</gene>